<dbReference type="GO" id="GO:0016020">
    <property type="term" value="C:membrane"/>
    <property type="evidence" value="ECO:0007669"/>
    <property type="project" value="UniProtKB-SubCell"/>
</dbReference>
<keyword evidence="2" id="KW-0812">Transmembrane</keyword>
<evidence type="ECO:0000256" key="4">
    <source>
        <dbReference type="ARBA" id="ARBA00023136"/>
    </source>
</evidence>
<evidence type="ECO:0000313" key="7">
    <source>
        <dbReference type="Proteomes" id="UP001454036"/>
    </source>
</evidence>
<comment type="similarity">
    <text evidence="5">Belongs to the ROH1 family.</text>
</comment>
<dbReference type="PANTHER" id="PTHR31509">
    <property type="entry name" value="BPS1-LIKE PROTEIN"/>
    <property type="match status" value="1"/>
</dbReference>
<dbReference type="EMBL" id="BAABME010003601">
    <property type="protein sequence ID" value="GAA0159444.1"/>
    <property type="molecule type" value="Genomic_DNA"/>
</dbReference>
<accession>A0AAV3Q6Q6</accession>
<proteinExistence type="inferred from homology"/>
<dbReference type="AlphaFoldDB" id="A0AAV3Q6Q6"/>
<gene>
    <name evidence="6" type="ORF">LIER_16214</name>
</gene>
<keyword evidence="7" id="KW-1185">Reference proteome</keyword>
<evidence type="ECO:0000256" key="1">
    <source>
        <dbReference type="ARBA" id="ARBA00004167"/>
    </source>
</evidence>
<dbReference type="Proteomes" id="UP001454036">
    <property type="component" value="Unassembled WGS sequence"/>
</dbReference>
<sequence length="383" mass="42656">MEYENEILDLFSKHVAERFTDLLPPSTKDKDKDVSTPAADSSVDSPYFVHPNFLSISWFRCLLDAFLCCEAEFKAALIMGRDPPHFAKPPLDRLIPELLDRSVKALDVSNAITSGIELARQWQKLAQIAVSALEQRPFGEGQVRRAKKALTTLLGSMLSDDKENPNHKAAERSWSFGGPASKDRAGGNFRSFSWSVAKSWSASKQIQAMSSNLVAPRGGEQTGLALPVYIMSNVLVFAMWALVAGIPCQERAGLSTHLNVPRQLDWAKPMMSLHEKISEEWKKKEKKGAAGLLEEIQKMEKLAKSLIEFADSFEFPVDEEKAEQVAEQVAGLAEVCRVMEEGLMPLQQQVREVFHRLVRSRAEILDVVDQIGKSQTPSTPYLG</sequence>
<name>A0AAV3Q6Q6_LITER</name>
<comment type="subcellular location">
    <subcellularLocation>
        <location evidence="1">Membrane</location>
        <topology evidence="1">Single-pass membrane protein</topology>
    </subcellularLocation>
</comment>
<keyword evidence="3" id="KW-1133">Transmembrane helix</keyword>
<reference evidence="6 7" key="1">
    <citation type="submission" date="2024-01" db="EMBL/GenBank/DDBJ databases">
        <title>The complete chloroplast genome sequence of Lithospermum erythrorhizon: insights into the phylogenetic relationship among Boraginaceae species and the maternal lineages of purple gromwells.</title>
        <authorList>
            <person name="Okada T."/>
            <person name="Watanabe K."/>
        </authorList>
    </citation>
    <scope>NUCLEOTIDE SEQUENCE [LARGE SCALE GENOMIC DNA]</scope>
</reference>
<comment type="caution">
    <text evidence="6">The sequence shown here is derived from an EMBL/GenBank/DDBJ whole genome shotgun (WGS) entry which is preliminary data.</text>
</comment>
<organism evidence="6 7">
    <name type="scientific">Lithospermum erythrorhizon</name>
    <name type="common">Purple gromwell</name>
    <name type="synonym">Lithospermum officinale var. erythrorhizon</name>
    <dbReference type="NCBI Taxonomy" id="34254"/>
    <lineage>
        <taxon>Eukaryota</taxon>
        <taxon>Viridiplantae</taxon>
        <taxon>Streptophyta</taxon>
        <taxon>Embryophyta</taxon>
        <taxon>Tracheophyta</taxon>
        <taxon>Spermatophyta</taxon>
        <taxon>Magnoliopsida</taxon>
        <taxon>eudicotyledons</taxon>
        <taxon>Gunneridae</taxon>
        <taxon>Pentapetalae</taxon>
        <taxon>asterids</taxon>
        <taxon>lamiids</taxon>
        <taxon>Boraginales</taxon>
        <taxon>Boraginaceae</taxon>
        <taxon>Boraginoideae</taxon>
        <taxon>Lithospermeae</taxon>
        <taxon>Lithospermum</taxon>
    </lineage>
</organism>
<dbReference type="Pfam" id="PF05633">
    <property type="entry name" value="ROH1-like"/>
    <property type="match status" value="1"/>
</dbReference>
<dbReference type="InterPro" id="IPR008511">
    <property type="entry name" value="ROH1-like"/>
</dbReference>
<protein>
    <submittedName>
        <fullName evidence="6">Uncharacterized protein</fullName>
    </submittedName>
</protein>
<evidence type="ECO:0000256" key="3">
    <source>
        <dbReference type="ARBA" id="ARBA00022989"/>
    </source>
</evidence>
<keyword evidence="4" id="KW-0472">Membrane</keyword>
<evidence type="ECO:0000256" key="2">
    <source>
        <dbReference type="ARBA" id="ARBA00022692"/>
    </source>
</evidence>
<evidence type="ECO:0000256" key="5">
    <source>
        <dbReference type="ARBA" id="ARBA00035114"/>
    </source>
</evidence>
<evidence type="ECO:0000313" key="6">
    <source>
        <dbReference type="EMBL" id="GAA0159444.1"/>
    </source>
</evidence>